<name>A0AAW0GTY7_9APHY</name>
<sequence length="196" mass="21062">MNVGVINDADTGSYDPTNQINTPEADPNYGTVIAIGVGLIFILVISACAMWTYFTKSARYAIINRYRQMRGKEPKSFQDAPVISRPTLVSSTGQLPSDYAVPSLSYSLPEVRPTIAVPARVAAGPPKSLRYPPRPLAKIGSSSSGKMSRQESKGSETTTSITKPASENPDTTRSPTFEQVVMHALPYQENNPGPGA</sequence>
<gene>
    <name evidence="3" type="ORF">QCA50_001781</name>
</gene>
<feature type="region of interest" description="Disordered" evidence="1">
    <location>
        <begin position="124"/>
        <end position="177"/>
    </location>
</feature>
<dbReference type="Proteomes" id="UP001385951">
    <property type="component" value="Unassembled WGS sequence"/>
</dbReference>
<dbReference type="AlphaFoldDB" id="A0AAW0GTY7"/>
<evidence type="ECO:0000313" key="4">
    <source>
        <dbReference type="Proteomes" id="UP001385951"/>
    </source>
</evidence>
<comment type="caution">
    <text evidence="3">The sequence shown here is derived from an EMBL/GenBank/DDBJ whole genome shotgun (WGS) entry which is preliminary data.</text>
</comment>
<reference evidence="3 4" key="1">
    <citation type="submission" date="2022-09" db="EMBL/GenBank/DDBJ databases">
        <authorList>
            <person name="Palmer J.M."/>
        </authorList>
    </citation>
    <scope>NUCLEOTIDE SEQUENCE [LARGE SCALE GENOMIC DNA]</scope>
    <source>
        <strain evidence="3 4">DSM 7382</strain>
    </source>
</reference>
<dbReference type="EMBL" id="JASBNA010000002">
    <property type="protein sequence ID" value="KAK7694595.1"/>
    <property type="molecule type" value="Genomic_DNA"/>
</dbReference>
<keyword evidence="4" id="KW-1185">Reference proteome</keyword>
<evidence type="ECO:0000256" key="2">
    <source>
        <dbReference type="SAM" id="Phobius"/>
    </source>
</evidence>
<evidence type="ECO:0000256" key="1">
    <source>
        <dbReference type="SAM" id="MobiDB-lite"/>
    </source>
</evidence>
<feature type="region of interest" description="Disordered" evidence="1">
    <location>
        <begin position="1"/>
        <end position="22"/>
    </location>
</feature>
<feature type="transmembrane region" description="Helical" evidence="2">
    <location>
        <begin position="32"/>
        <end position="54"/>
    </location>
</feature>
<protein>
    <submittedName>
        <fullName evidence="3">Uncharacterized protein</fullName>
    </submittedName>
</protein>
<proteinExistence type="predicted"/>
<organism evidence="3 4">
    <name type="scientific">Cerrena zonata</name>
    <dbReference type="NCBI Taxonomy" id="2478898"/>
    <lineage>
        <taxon>Eukaryota</taxon>
        <taxon>Fungi</taxon>
        <taxon>Dikarya</taxon>
        <taxon>Basidiomycota</taxon>
        <taxon>Agaricomycotina</taxon>
        <taxon>Agaricomycetes</taxon>
        <taxon>Polyporales</taxon>
        <taxon>Cerrenaceae</taxon>
        <taxon>Cerrena</taxon>
    </lineage>
</organism>
<keyword evidence="2" id="KW-0472">Membrane</keyword>
<keyword evidence="2" id="KW-1133">Transmembrane helix</keyword>
<accession>A0AAW0GTY7</accession>
<keyword evidence="2" id="KW-0812">Transmembrane</keyword>
<feature type="compositionally biased region" description="Polar residues" evidence="1">
    <location>
        <begin position="155"/>
        <end position="177"/>
    </location>
</feature>
<evidence type="ECO:0000313" key="3">
    <source>
        <dbReference type="EMBL" id="KAK7694595.1"/>
    </source>
</evidence>